<feature type="region of interest" description="Disordered" evidence="1">
    <location>
        <begin position="1"/>
        <end position="33"/>
    </location>
</feature>
<dbReference type="Proteomes" id="UP000886998">
    <property type="component" value="Unassembled WGS sequence"/>
</dbReference>
<reference evidence="2" key="1">
    <citation type="submission" date="2020-08" db="EMBL/GenBank/DDBJ databases">
        <title>Multicomponent nature underlies the extraordinary mechanical properties of spider dragline silk.</title>
        <authorList>
            <person name="Kono N."/>
            <person name="Nakamura H."/>
            <person name="Mori M."/>
            <person name="Yoshida Y."/>
            <person name="Ohtoshi R."/>
            <person name="Malay A.D."/>
            <person name="Moran D.A.P."/>
            <person name="Tomita M."/>
            <person name="Numata K."/>
            <person name="Arakawa K."/>
        </authorList>
    </citation>
    <scope>NUCLEOTIDE SEQUENCE</scope>
</reference>
<evidence type="ECO:0000313" key="2">
    <source>
        <dbReference type="EMBL" id="GFY56591.1"/>
    </source>
</evidence>
<evidence type="ECO:0000313" key="3">
    <source>
        <dbReference type="Proteomes" id="UP000886998"/>
    </source>
</evidence>
<keyword evidence="3" id="KW-1185">Reference proteome</keyword>
<protein>
    <submittedName>
        <fullName evidence="2">Uncharacterized protein</fullName>
    </submittedName>
</protein>
<accession>A0A8X6XS54</accession>
<proteinExistence type="predicted"/>
<gene>
    <name evidence="2" type="ORF">TNIN_303561</name>
</gene>
<dbReference type="OrthoDB" id="10448862at2759"/>
<dbReference type="AlphaFoldDB" id="A0A8X6XS54"/>
<comment type="caution">
    <text evidence="2">The sequence shown here is derived from an EMBL/GenBank/DDBJ whole genome shotgun (WGS) entry which is preliminary data.</text>
</comment>
<organism evidence="2 3">
    <name type="scientific">Trichonephila inaurata madagascariensis</name>
    <dbReference type="NCBI Taxonomy" id="2747483"/>
    <lineage>
        <taxon>Eukaryota</taxon>
        <taxon>Metazoa</taxon>
        <taxon>Ecdysozoa</taxon>
        <taxon>Arthropoda</taxon>
        <taxon>Chelicerata</taxon>
        <taxon>Arachnida</taxon>
        <taxon>Araneae</taxon>
        <taxon>Araneomorphae</taxon>
        <taxon>Entelegynae</taxon>
        <taxon>Araneoidea</taxon>
        <taxon>Nephilidae</taxon>
        <taxon>Trichonephila</taxon>
        <taxon>Trichonephila inaurata</taxon>
    </lineage>
</organism>
<dbReference type="EMBL" id="BMAV01011044">
    <property type="protein sequence ID" value="GFY56591.1"/>
    <property type="molecule type" value="Genomic_DNA"/>
</dbReference>
<feature type="compositionally biased region" description="Basic and acidic residues" evidence="1">
    <location>
        <begin position="16"/>
        <end position="26"/>
    </location>
</feature>
<sequence>MLSVDPDAVAQPVTVGEEKGLPRDSSNEQQISADDTCEIEVKQKVCVNSNFKTSSNVIFVQRHLWFKRKSSQDRRGVEKPTWKLLDFI</sequence>
<evidence type="ECO:0000256" key="1">
    <source>
        <dbReference type="SAM" id="MobiDB-lite"/>
    </source>
</evidence>
<name>A0A8X6XS54_9ARAC</name>